<accession>A0A1V9Z8T6</accession>
<feature type="compositionally biased region" description="Polar residues" evidence="11">
    <location>
        <begin position="65"/>
        <end position="75"/>
    </location>
</feature>
<keyword evidence="6" id="KW-0970">Cilium biogenesis/degradation</keyword>
<protein>
    <recommendedName>
        <fullName evidence="16">Dynein attachment factor N-terminal domain-containing protein</fullName>
    </recommendedName>
</protein>
<dbReference type="Pfam" id="PF13877">
    <property type="entry name" value="RPAP3_C"/>
    <property type="match status" value="1"/>
</dbReference>
<organism evidence="14 15">
    <name type="scientific">Thraustotheca clavata</name>
    <dbReference type="NCBI Taxonomy" id="74557"/>
    <lineage>
        <taxon>Eukaryota</taxon>
        <taxon>Sar</taxon>
        <taxon>Stramenopiles</taxon>
        <taxon>Oomycota</taxon>
        <taxon>Saprolegniomycetes</taxon>
        <taxon>Saprolegniales</taxon>
        <taxon>Achlyaceae</taxon>
        <taxon>Thraustotheca</taxon>
    </lineage>
</organism>
<evidence type="ECO:0000256" key="6">
    <source>
        <dbReference type="ARBA" id="ARBA00022794"/>
    </source>
</evidence>
<dbReference type="InterPro" id="IPR031733">
    <property type="entry name" value="Dynein_attach_N"/>
</dbReference>
<feature type="domain" description="Dynein attachment factor N-terminal" evidence="13">
    <location>
        <begin position="10"/>
        <end position="74"/>
    </location>
</feature>
<evidence type="ECO:0000256" key="10">
    <source>
        <dbReference type="ARBA" id="ARBA00049986"/>
    </source>
</evidence>
<dbReference type="GO" id="GO:0036157">
    <property type="term" value="C:outer dynein arm"/>
    <property type="evidence" value="ECO:0007669"/>
    <property type="project" value="InterPro"/>
</dbReference>
<evidence type="ECO:0000256" key="11">
    <source>
        <dbReference type="SAM" id="MobiDB-lite"/>
    </source>
</evidence>
<dbReference type="InterPro" id="IPR025986">
    <property type="entry name" value="RPAP3-like_C"/>
</dbReference>
<evidence type="ECO:0000256" key="5">
    <source>
        <dbReference type="ARBA" id="ARBA00022490"/>
    </source>
</evidence>
<proteinExistence type="inferred from homology"/>
<keyword evidence="9" id="KW-0966">Cell projection</keyword>
<dbReference type="GO" id="GO:0031514">
    <property type="term" value="C:motile cilium"/>
    <property type="evidence" value="ECO:0007669"/>
    <property type="project" value="UniProtKB-SubCell"/>
</dbReference>
<dbReference type="Pfam" id="PF15867">
    <property type="entry name" value="Dynein_attach_N"/>
    <property type="match status" value="1"/>
</dbReference>
<name>A0A1V9Z8T6_9STRA</name>
<dbReference type="PANTHER" id="PTHR28572">
    <property type="entry name" value="COILED-COIL DOMAIN-CONTAINING PROTEIN 103"/>
    <property type="match status" value="1"/>
</dbReference>
<dbReference type="AlphaFoldDB" id="A0A1V9Z8T6"/>
<comment type="similarity">
    <text evidence="10">Belongs to the DNAAF19/PR46b family.</text>
</comment>
<evidence type="ECO:0000256" key="1">
    <source>
        <dbReference type="ARBA" id="ARBA00004048"/>
    </source>
</evidence>
<dbReference type="GO" id="GO:0007368">
    <property type="term" value="P:determination of left/right symmetry"/>
    <property type="evidence" value="ECO:0007669"/>
    <property type="project" value="TreeGrafter"/>
</dbReference>
<evidence type="ECO:0000259" key="13">
    <source>
        <dbReference type="Pfam" id="PF15867"/>
    </source>
</evidence>
<feature type="non-terminal residue" evidence="14">
    <location>
        <position position="231"/>
    </location>
</feature>
<dbReference type="GO" id="GO:0005576">
    <property type="term" value="C:extracellular region"/>
    <property type="evidence" value="ECO:0007669"/>
    <property type="project" value="GOC"/>
</dbReference>
<keyword evidence="5" id="KW-0963">Cytoplasm</keyword>
<evidence type="ECO:0000256" key="9">
    <source>
        <dbReference type="ARBA" id="ARBA00023273"/>
    </source>
</evidence>
<evidence type="ECO:0000259" key="12">
    <source>
        <dbReference type="Pfam" id="PF13877"/>
    </source>
</evidence>
<keyword evidence="8" id="KW-0969">Cilium</keyword>
<evidence type="ECO:0000256" key="2">
    <source>
        <dbReference type="ARBA" id="ARBA00004230"/>
    </source>
</evidence>
<reference evidence="14 15" key="1">
    <citation type="journal article" date="2014" name="Genome Biol. Evol.">
        <title>The secreted proteins of Achlya hypogyna and Thraustotheca clavata identify the ancestral oomycete secretome and reveal gene acquisitions by horizontal gene transfer.</title>
        <authorList>
            <person name="Misner I."/>
            <person name="Blouin N."/>
            <person name="Leonard G."/>
            <person name="Richards T.A."/>
            <person name="Lane C.E."/>
        </authorList>
    </citation>
    <scope>NUCLEOTIDE SEQUENCE [LARGE SCALE GENOMIC DNA]</scope>
    <source>
        <strain evidence="14 15">ATCC 34112</strain>
    </source>
</reference>
<keyword evidence="15" id="KW-1185">Reference proteome</keyword>
<feature type="domain" description="RNA-polymerase II-associated protein 3-like C-terminal" evidence="12">
    <location>
        <begin position="101"/>
        <end position="203"/>
    </location>
</feature>
<comment type="subunit">
    <text evidence="4">Homodimer.</text>
</comment>
<evidence type="ECO:0000256" key="4">
    <source>
        <dbReference type="ARBA" id="ARBA00011738"/>
    </source>
</evidence>
<comment type="subcellular location">
    <subcellularLocation>
        <location evidence="2">Cell projection</location>
        <location evidence="2">Cilium</location>
        <location evidence="2">Flagellum</location>
    </subcellularLocation>
    <subcellularLocation>
        <location evidence="3">Cytoplasm</location>
    </subcellularLocation>
</comment>
<feature type="region of interest" description="Disordered" evidence="11">
    <location>
        <begin position="65"/>
        <end position="84"/>
    </location>
</feature>
<comment type="function">
    <text evidence="1">Dynein-attachment factor required for cilia motility.</text>
</comment>
<evidence type="ECO:0000256" key="8">
    <source>
        <dbReference type="ARBA" id="ARBA00023069"/>
    </source>
</evidence>
<dbReference type="EMBL" id="JNBS01002185">
    <property type="protein sequence ID" value="OQR94425.1"/>
    <property type="molecule type" value="Genomic_DNA"/>
</dbReference>
<keyword evidence="7" id="KW-0282">Flagellum</keyword>
<evidence type="ECO:0000256" key="3">
    <source>
        <dbReference type="ARBA" id="ARBA00004496"/>
    </source>
</evidence>
<dbReference type="GO" id="GO:0036159">
    <property type="term" value="P:inner dynein arm assembly"/>
    <property type="evidence" value="ECO:0007669"/>
    <property type="project" value="TreeGrafter"/>
</dbReference>
<dbReference type="OrthoDB" id="447931at2759"/>
<evidence type="ECO:0000313" key="14">
    <source>
        <dbReference type="EMBL" id="OQR94425.1"/>
    </source>
</evidence>
<dbReference type="InterPro" id="IPR042422">
    <property type="entry name" value="CC103"/>
</dbReference>
<dbReference type="GO" id="GO:0003351">
    <property type="term" value="P:epithelial cilium movement involved in extracellular fluid movement"/>
    <property type="evidence" value="ECO:0007669"/>
    <property type="project" value="TreeGrafter"/>
</dbReference>
<evidence type="ECO:0000313" key="15">
    <source>
        <dbReference type="Proteomes" id="UP000243217"/>
    </source>
</evidence>
<evidence type="ECO:0000256" key="7">
    <source>
        <dbReference type="ARBA" id="ARBA00022846"/>
    </source>
</evidence>
<gene>
    <name evidence="14" type="ORF">THRCLA_22237</name>
</gene>
<evidence type="ECO:0008006" key="16">
    <source>
        <dbReference type="Google" id="ProtNLM"/>
    </source>
</evidence>
<dbReference type="Proteomes" id="UP000243217">
    <property type="component" value="Unassembled WGS sequence"/>
</dbReference>
<sequence length="231" mass="26813">MASIYEGTFDTEALQKELVNALEEDRKYKATDEMKKRAIHTAGSYDEFRNFVLCADLNPVTSKELQNLSKSQRQPNRLYKKKSQTRERVKLLNATDNFAIPKTSAEFLRNWKRNCSSNALKYEYLVLTTPERLGRLFQAEIEADLFVNIVDCMADSLTNLNPNNELDDYEREQERVGFAFAIFQAIGTTRRLGLMLSFLSPDQVEKLRKFLQTLETLLNQENEECVQGFQR</sequence>
<dbReference type="PANTHER" id="PTHR28572:SF1">
    <property type="entry name" value="COILED-COIL DOMAIN-CONTAINING PROTEIN 103"/>
    <property type="match status" value="1"/>
</dbReference>
<comment type="caution">
    <text evidence="14">The sequence shown here is derived from an EMBL/GenBank/DDBJ whole genome shotgun (WGS) entry which is preliminary data.</text>
</comment>